<feature type="region of interest" description="Disordered" evidence="1">
    <location>
        <begin position="223"/>
        <end position="256"/>
    </location>
</feature>
<keyword evidence="5" id="KW-1185">Reference proteome</keyword>
<dbReference type="InterPro" id="IPR032731">
    <property type="entry name" value="Arabino_trans_C"/>
</dbReference>
<proteinExistence type="predicted"/>
<dbReference type="InterPro" id="IPR007680">
    <property type="entry name" value="Arabino_trans_central"/>
</dbReference>
<dbReference type="Proteomes" id="UP000320338">
    <property type="component" value="Unassembled WGS sequence"/>
</dbReference>
<feature type="domain" description="Arabinofuranosyltransferase central" evidence="2">
    <location>
        <begin position="1"/>
        <end position="55"/>
    </location>
</feature>
<evidence type="ECO:0000313" key="4">
    <source>
        <dbReference type="EMBL" id="GEC22073.1"/>
    </source>
</evidence>
<evidence type="ECO:0000259" key="2">
    <source>
        <dbReference type="Pfam" id="PF04602"/>
    </source>
</evidence>
<dbReference type="EMBL" id="BJNG01000039">
    <property type="protein sequence ID" value="GEC22073.1"/>
    <property type="molecule type" value="Genomic_DNA"/>
</dbReference>
<organism evidence="4 5">
    <name type="scientific">Pseudonocardia hydrocarbonoxydans</name>
    <dbReference type="NCBI Taxonomy" id="76726"/>
    <lineage>
        <taxon>Bacteria</taxon>
        <taxon>Bacillati</taxon>
        <taxon>Actinomycetota</taxon>
        <taxon>Actinomycetes</taxon>
        <taxon>Pseudonocardiales</taxon>
        <taxon>Pseudonocardiaceae</taxon>
        <taxon>Pseudonocardia</taxon>
    </lineage>
</organism>
<feature type="domain" description="Arabinosyltransferase C-terminal" evidence="3">
    <location>
        <begin position="123"/>
        <end position="243"/>
    </location>
</feature>
<evidence type="ECO:0000259" key="3">
    <source>
        <dbReference type="Pfam" id="PF14896"/>
    </source>
</evidence>
<protein>
    <submittedName>
        <fullName evidence="4">Uncharacterized protein</fullName>
    </submittedName>
</protein>
<dbReference type="Gene3D" id="3.40.190.160">
    <property type="match status" value="1"/>
</dbReference>
<dbReference type="Pfam" id="PF04602">
    <property type="entry name" value="Arabinose_trans"/>
    <property type="match status" value="1"/>
</dbReference>
<reference evidence="4 5" key="1">
    <citation type="submission" date="2019-06" db="EMBL/GenBank/DDBJ databases">
        <title>Whole genome shotgun sequence of Pseudonocardia hydrocarbonoxydans NBRC 14498.</title>
        <authorList>
            <person name="Hosoyama A."/>
            <person name="Uohara A."/>
            <person name="Ohji S."/>
            <person name="Ichikawa N."/>
        </authorList>
    </citation>
    <scope>NUCLEOTIDE SEQUENCE [LARGE SCALE GENOMIC DNA]</scope>
    <source>
        <strain evidence="4 5">NBRC 14498</strain>
    </source>
</reference>
<name>A0A4Y3WT95_9PSEU</name>
<dbReference type="GO" id="GO:0071766">
    <property type="term" value="P:Actinobacterium-type cell wall biogenesis"/>
    <property type="evidence" value="ECO:0007669"/>
    <property type="project" value="InterPro"/>
</dbReference>
<dbReference type="GO" id="GO:0052636">
    <property type="term" value="F:arabinosyltransferase activity"/>
    <property type="evidence" value="ECO:0007669"/>
    <property type="project" value="InterPro"/>
</dbReference>
<comment type="caution">
    <text evidence="4">The sequence shown here is derived from an EMBL/GenBank/DDBJ whole genome shotgun (WGS) entry which is preliminary data.</text>
</comment>
<evidence type="ECO:0000313" key="5">
    <source>
        <dbReference type="Proteomes" id="UP000320338"/>
    </source>
</evidence>
<gene>
    <name evidence="4" type="ORF">PHY01_43560</name>
</gene>
<dbReference type="Pfam" id="PF14896">
    <property type="entry name" value="Arabino_trans_C"/>
    <property type="match status" value="1"/>
</dbReference>
<accession>A0A4Y3WT95</accession>
<sequence>MAAWAATGPNAWMYVSNWGVPWFDRAPVVGGVELNEVLLFAAAACLAAAGWSHLRGPHVSSGRALRLASAPLVVVCGAVVLFDVGSLAKAVHAQRTSYSVGGDVLARGGAGCGLSDRVRVRGASLTDTVGDAPVLLDWPVAFPHPCLRPFAVVDGVAEVPAYRLLADEQLRELGDVWSAGPAGGPLAWLELLGEQVEVPARLDGEPRRDWGELHRVELYEPGAGEPDAVRGTLTRWGWESSGPQGDPPPGRAGVGR</sequence>
<dbReference type="OrthoDB" id="4668961at2"/>
<evidence type="ECO:0000256" key="1">
    <source>
        <dbReference type="SAM" id="MobiDB-lite"/>
    </source>
</evidence>
<dbReference type="AlphaFoldDB" id="A0A4Y3WT95"/>